<dbReference type="Pfam" id="PF05481">
    <property type="entry name" value="Myco_19_kDa"/>
    <property type="match status" value="1"/>
</dbReference>
<reference evidence="7 8" key="1">
    <citation type="submission" date="2016-01" db="EMBL/GenBank/DDBJ databases">
        <title>The new phylogeny of the genus Mycobacterium.</title>
        <authorList>
            <person name="Tarcisio F."/>
            <person name="Conor M."/>
            <person name="Antonella G."/>
            <person name="Elisabetta G."/>
            <person name="Giulia F.S."/>
            <person name="Sara T."/>
            <person name="Anna F."/>
            <person name="Clotilde B."/>
            <person name="Roberto B."/>
            <person name="Veronica D.S."/>
            <person name="Fabio R."/>
            <person name="Monica P."/>
            <person name="Olivier J."/>
            <person name="Enrico T."/>
            <person name="Nicola S."/>
        </authorList>
    </citation>
    <scope>NUCLEOTIDE SEQUENCE [LARGE SCALE GENOMIC DNA]</scope>
    <source>
        <strain evidence="7 8">DSM 44616</strain>
    </source>
</reference>
<keyword evidence="3" id="KW-0472">Membrane</keyword>
<feature type="signal peptide" evidence="6">
    <location>
        <begin position="1"/>
        <end position="19"/>
    </location>
</feature>
<evidence type="ECO:0000256" key="1">
    <source>
        <dbReference type="ARBA" id="ARBA00022475"/>
    </source>
</evidence>
<dbReference type="RefSeq" id="WP_085255866.1">
    <property type="nucleotide sequence ID" value="NZ_AP022573.1"/>
</dbReference>
<evidence type="ECO:0000256" key="5">
    <source>
        <dbReference type="ARBA" id="ARBA00023288"/>
    </source>
</evidence>
<dbReference type="EMBL" id="LQPR01000028">
    <property type="protein sequence ID" value="ORW71787.1"/>
    <property type="molecule type" value="Genomic_DNA"/>
</dbReference>
<name>A0AAJ3NQX5_9MYCO</name>
<evidence type="ECO:0008006" key="9">
    <source>
        <dbReference type="Google" id="ProtNLM"/>
    </source>
</evidence>
<protein>
    <recommendedName>
        <fullName evidence="9">Lipoprotein LppE</fullName>
    </recommendedName>
</protein>
<dbReference type="Proteomes" id="UP000193387">
    <property type="component" value="Unassembled WGS sequence"/>
</dbReference>
<sequence length="140" mass="14547">MPHRVTVAAVSVFALIGIAACSPKPQTQLSSTASVTVDGNDANMNVVKCTQQEWYRTIDIGGDFAGAKVVIDQRTDPLVAESVRIQNLGGFTGMYSLHDGGGASMSLSGDKFTITGTANGHKSDKPAEPASATFKIVATC</sequence>
<evidence type="ECO:0000256" key="4">
    <source>
        <dbReference type="ARBA" id="ARBA00023139"/>
    </source>
</evidence>
<keyword evidence="2 6" id="KW-0732">Signal</keyword>
<evidence type="ECO:0000256" key="2">
    <source>
        <dbReference type="ARBA" id="ARBA00022729"/>
    </source>
</evidence>
<accession>A0AAJ3NQX5</accession>
<evidence type="ECO:0000256" key="6">
    <source>
        <dbReference type="SAM" id="SignalP"/>
    </source>
</evidence>
<gene>
    <name evidence="7" type="ORF">AWC23_13615</name>
</gene>
<keyword evidence="4" id="KW-0564">Palmitate</keyword>
<evidence type="ECO:0000256" key="3">
    <source>
        <dbReference type="ARBA" id="ARBA00023136"/>
    </source>
</evidence>
<dbReference type="PROSITE" id="PS51257">
    <property type="entry name" value="PROKAR_LIPOPROTEIN"/>
    <property type="match status" value="1"/>
</dbReference>
<dbReference type="AlphaFoldDB" id="A0AAJ3NQX5"/>
<proteinExistence type="predicted"/>
<organism evidence="7 8">
    <name type="scientific">Mycobacterium saskatchewanense</name>
    <dbReference type="NCBI Taxonomy" id="220927"/>
    <lineage>
        <taxon>Bacteria</taxon>
        <taxon>Bacillati</taxon>
        <taxon>Actinomycetota</taxon>
        <taxon>Actinomycetes</taxon>
        <taxon>Mycobacteriales</taxon>
        <taxon>Mycobacteriaceae</taxon>
        <taxon>Mycobacterium</taxon>
        <taxon>Mycobacterium simiae complex</taxon>
    </lineage>
</organism>
<dbReference type="GO" id="GO:0016020">
    <property type="term" value="C:membrane"/>
    <property type="evidence" value="ECO:0007669"/>
    <property type="project" value="InterPro"/>
</dbReference>
<keyword evidence="8" id="KW-1185">Reference proteome</keyword>
<comment type="caution">
    <text evidence="7">The sequence shown here is derived from an EMBL/GenBank/DDBJ whole genome shotgun (WGS) entry which is preliminary data.</text>
</comment>
<evidence type="ECO:0000313" key="7">
    <source>
        <dbReference type="EMBL" id="ORW71787.1"/>
    </source>
</evidence>
<dbReference type="InterPro" id="IPR008691">
    <property type="entry name" value="LpqH"/>
</dbReference>
<feature type="chain" id="PRO_5042506141" description="Lipoprotein LppE" evidence="6">
    <location>
        <begin position="20"/>
        <end position="140"/>
    </location>
</feature>
<keyword evidence="1" id="KW-1003">Cell membrane</keyword>
<evidence type="ECO:0000313" key="8">
    <source>
        <dbReference type="Proteomes" id="UP000193387"/>
    </source>
</evidence>
<keyword evidence="5" id="KW-0449">Lipoprotein</keyword>